<dbReference type="Gene3D" id="2.130.10.10">
    <property type="entry name" value="YVTN repeat-like/Quinoprotein amine dehydrogenase"/>
    <property type="match status" value="2"/>
</dbReference>
<comment type="similarity">
    <text evidence="3">Belongs to the WD repeat RTC1 family.</text>
</comment>
<dbReference type="GO" id="GO:0005774">
    <property type="term" value="C:vacuolar membrane"/>
    <property type="evidence" value="ECO:0007669"/>
    <property type="project" value="TreeGrafter"/>
</dbReference>
<gene>
    <name evidence="15" type="ORF">C5L36_0B00420</name>
</gene>
<evidence type="ECO:0000256" key="1">
    <source>
        <dbReference type="ARBA" id="ARBA00002738"/>
    </source>
</evidence>
<dbReference type="KEGG" id="pkz:C5L36_0B00420"/>
<evidence type="ECO:0000256" key="4">
    <source>
        <dbReference type="ARBA" id="ARBA00015098"/>
    </source>
</evidence>
<dbReference type="InterPro" id="IPR037590">
    <property type="entry name" value="WDR24"/>
</dbReference>
<evidence type="ECO:0000256" key="3">
    <source>
        <dbReference type="ARBA" id="ARBA00008863"/>
    </source>
</evidence>
<dbReference type="OrthoDB" id="60955at2759"/>
<evidence type="ECO:0000313" key="15">
    <source>
        <dbReference type="EMBL" id="AWU74775.1"/>
    </source>
</evidence>
<feature type="repeat" description="WD" evidence="12">
    <location>
        <begin position="240"/>
        <end position="282"/>
    </location>
</feature>
<keyword evidence="7" id="KW-0479">Metal-binding</keyword>
<dbReference type="InterPro" id="IPR001841">
    <property type="entry name" value="Znf_RING"/>
</dbReference>
<feature type="compositionally biased region" description="Polar residues" evidence="13">
    <location>
        <begin position="694"/>
        <end position="708"/>
    </location>
</feature>
<evidence type="ECO:0000256" key="2">
    <source>
        <dbReference type="ARBA" id="ARBA00004116"/>
    </source>
</evidence>
<dbReference type="Pfam" id="PF00400">
    <property type="entry name" value="WD40"/>
    <property type="match status" value="2"/>
</dbReference>
<evidence type="ECO:0000256" key="13">
    <source>
        <dbReference type="SAM" id="MobiDB-lite"/>
    </source>
</evidence>
<sequence length="1131" mass="125766">MSNFINNKGENNGGWTQSSTNLNAMASTNMIPSESTSSNIDIMSRFSFGSPSKSSFPSLSFSSYHNSNQQQLGSPLDSTRRPSGNQSRVSHMYNNSLLNSTGSNNTYHLQGINNEYNHSRQTSTSPQIPTAPHFVKPLVPTERMYFQASSEILACDRSWETPNLIAIATPRNLQLLKVSTTDISLETDLVIKQNGRKKISTISDLAFGHQNYGRYLAASTITGSISIYHFDRGTRVKTVLSGHNRAVNTIDFNHINSSLLASGSQDGKIHIWDIKTSSSKPAMTLNCNADAVRCCSFHNKKQNTLAAVFDSGVVEKWDLRKTNTWERRINAHTGPALTVHWHPELDYIVTGGRDKQLQVWNLEGSNDIREPSHVINTTGPISKARWCKGRGNGSIMNTDIAVSYFNDDPNVHIWNLNRKFIPKSIIDGHSAQITQILWRTPKHLISCSKDKTLIQYDVTKEKEFIENIPNGAIAWSPTNTVDFAFVKQTKAQFQGPFNMSANASRAATNELNPVDEADQSNVSVGSSNNSNQNVGNIGINTATNENSGMQLYEMLSKSPGNGNSVGGSSSLQKHKQGLSRQPSYINKAQIPTPKNLPPPAWITPVHVPLLSNDLEKLHFLSTNYLIRVPPSSDITEVCEFNSMVAASVGLFRDSQTWKSIQMAINLDEEVKHSIIAEEKLKNFTFENSNKVPYSRSDSQLGSSFNSASELVGHRRRESKDTSGCSFKESELSMTYGSEPYEFTRGDESAIIDEEDAKNEVQTDTEGREDSGRKLVNGGEDENHTDKGNTSESQSTRSKVGSVREKLDQVNLGTPSLPFPQASRRGSHAAISRYRYSFTGSSIDLDDEKHGSPLSLGGSPILSRSRSRLILQNFNARNIEETIMPHINKVDTRASKISDAKSQLTAIMKEEQNSTLTSTQVASTSKEDGDDASSGQKDRLVVPWNPTDMIKKACEYSSEQGDVLMCATLSLLFERSYPAAFSKMQAEEWIYTYHEYLLRCGYFNNAATILRIACESHESFKKIGQTKTSVRLLCCHCQKPLLNERSREKYKKNLNRQLDSGDADVYRVDFGFWYCDRCRRLQGQCCYCVEPIKGNAVALIGCGHEGHFGCFRTWFLEQGETECPSCGTTCIH</sequence>
<dbReference type="RefSeq" id="XP_029320252.1">
    <property type="nucleotide sequence ID" value="XM_029464393.1"/>
</dbReference>
<dbReference type="Proteomes" id="UP000249293">
    <property type="component" value="Chromosome 2"/>
</dbReference>
<dbReference type="EMBL" id="CP028774">
    <property type="protein sequence ID" value="AWU74775.1"/>
    <property type="molecule type" value="Genomic_DNA"/>
</dbReference>
<feature type="compositionally biased region" description="Polar residues" evidence="13">
    <location>
        <begin position="64"/>
        <end position="90"/>
    </location>
</feature>
<dbReference type="InterPro" id="IPR036322">
    <property type="entry name" value="WD40_repeat_dom_sf"/>
</dbReference>
<keyword evidence="16" id="KW-1185">Reference proteome</keyword>
<dbReference type="PANTHER" id="PTHR46200:SF1">
    <property type="entry name" value="GATOR COMPLEX PROTEIN WDR24"/>
    <property type="match status" value="1"/>
</dbReference>
<reference evidence="15 16" key="1">
    <citation type="submission" date="2018-06" db="EMBL/GenBank/DDBJ databases">
        <title>Population genomics shows no distinction between pathogenic Candida krusei and environmental Pichia kudriavzevii: One species, four names.</title>
        <authorList>
            <person name="Douglass A.P."/>
            <person name="Offei B."/>
            <person name="Braun-Galleani S."/>
            <person name="Coughlan A.Y."/>
            <person name="Martos A."/>
            <person name="Ortiz-Merino R.A."/>
            <person name="Byrne K.P."/>
            <person name="Wolfe K.H."/>
        </authorList>
    </citation>
    <scope>NUCLEOTIDE SEQUENCE [LARGE SCALE GENOMIC DNA]</scope>
    <source>
        <strain evidence="15 16">CBS573</strain>
    </source>
</reference>
<dbReference type="GO" id="GO:0008270">
    <property type="term" value="F:zinc ion binding"/>
    <property type="evidence" value="ECO:0007669"/>
    <property type="project" value="UniProtKB-KW"/>
</dbReference>
<keyword evidence="8" id="KW-0677">Repeat</keyword>
<dbReference type="Pfam" id="PF17120">
    <property type="entry name" value="zf-RING_16"/>
    <property type="match status" value="1"/>
</dbReference>
<dbReference type="PROSITE" id="PS00678">
    <property type="entry name" value="WD_REPEATS_1"/>
    <property type="match status" value="2"/>
</dbReference>
<dbReference type="InterPro" id="IPR019775">
    <property type="entry name" value="WD40_repeat_CS"/>
</dbReference>
<keyword evidence="9 11" id="KW-0863">Zinc-finger</keyword>
<evidence type="ECO:0000256" key="7">
    <source>
        <dbReference type="ARBA" id="ARBA00022723"/>
    </source>
</evidence>
<dbReference type="InterPro" id="IPR049566">
    <property type="entry name" value="WDR59_RTC1-like_RING_Znf"/>
</dbReference>
<evidence type="ECO:0000256" key="8">
    <source>
        <dbReference type="ARBA" id="ARBA00022737"/>
    </source>
</evidence>
<feature type="compositionally biased region" description="Polar residues" evidence="13">
    <location>
        <begin position="912"/>
        <end position="923"/>
    </location>
</feature>
<keyword evidence="10" id="KW-0862">Zinc</keyword>
<evidence type="ECO:0000256" key="6">
    <source>
        <dbReference type="ARBA" id="ARBA00022574"/>
    </source>
</evidence>
<keyword evidence="5" id="KW-0926">Vacuole</keyword>
<dbReference type="InterPro" id="IPR015943">
    <property type="entry name" value="WD40/YVTN_repeat-like_dom_sf"/>
</dbReference>
<dbReference type="PROSITE" id="PS50294">
    <property type="entry name" value="WD_REPEATS_REGION"/>
    <property type="match status" value="2"/>
</dbReference>
<dbReference type="SMART" id="SM00320">
    <property type="entry name" value="WD40"/>
    <property type="match status" value="5"/>
</dbReference>
<dbReference type="PANTHER" id="PTHR46200">
    <property type="entry name" value="GATOR COMPLEX PROTEIN WDR24"/>
    <property type="match status" value="1"/>
</dbReference>
<comment type="subcellular location">
    <subcellularLocation>
        <location evidence="2">Vacuole</location>
    </subcellularLocation>
</comment>
<comment type="function">
    <text evidence="1">May be involved in a process influencing telomere capping.</text>
</comment>
<dbReference type="GO" id="GO:0061700">
    <property type="term" value="C:GATOR2 complex"/>
    <property type="evidence" value="ECO:0007669"/>
    <property type="project" value="TreeGrafter"/>
</dbReference>
<dbReference type="GeneID" id="40382540"/>
<dbReference type="PROSITE" id="PS50082">
    <property type="entry name" value="WD_REPEATS_2"/>
    <property type="match status" value="2"/>
</dbReference>
<feature type="compositionally biased region" description="Polar residues" evidence="13">
    <location>
        <begin position="789"/>
        <end position="798"/>
    </location>
</feature>
<feature type="region of interest" description="Disordered" evidence="13">
    <location>
        <begin position="694"/>
        <end position="725"/>
    </location>
</feature>
<name>A0A2U9R0H1_PICKU</name>
<feature type="region of interest" description="Disordered" evidence="13">
    <location>
        <begin position="909"/>
        <end position="938"/>
    </location>
</feature>
<dbReference type="AlphaFoldDB" id="A0A2U9R0H1"/>
<dbReference type="PROSITE" id="PS50089">
    <property type="entry name" value="ZF_RING_2"/>
    <property type="match status" value="1"/>
</dbReference>
<feature type="compositionally biased region" description="Basic and acidic residues" evidence="13">
    <location>
        <begin position="757"/>
        <end position="772"/>
    </location>
</feature>
<dbReference type="STRING" id="4909.A0A2U9R0H1"/>
<feature type="region of interest" description="Disordered" evidence="13">
    <location>
        <begin position="517"/>
        <end position="542"/>
    </location>
</feature>
<dbReference type="GO" id="GO:0005829">
    <property type="term" value="C:cytosol"/>
    <property type="evidence" value="ECO:0007669"/>
    <property type="project" value="TreeGrafter"/>
</dbReference>
<feature type="region of interest" description="Disordered" evidence="13">
    <location>
        <begin position="59"/>
        <end position="90"/>
    </location>
</feature>
<feature type="repeat" description="WD" evidence="12">
    <location>
        <begin position="329"/>
        <end position="370"/>
    </location>
</feature>
<protein>
    <recommendedName>
        <fullName evidence="4">Restriction of telomere capping protein 1</fullName>
    </recommendedName>
</protein>
<evidence type="ECO:0000256" key="12">
    <source>
        <dbReference type="PROSITE-ProRule" id="PRU00221"/>
    </source>
</evidence>
<dbReference type="VEuPathDB" id="FungiDB:C5L36_0B00420"/>
<evidence type="ECO:0000256" key="11">
    <source>
        <dbReference type="PROSITE-ProRule" id="PRU00175"/>
    </source>
</evidence>
<keyword evidence="6 12" id="KW-0853">WD repeat</keyword>
<feature type="compositionally biased region" description="Low complexity" evidence="13">
    <location>
        <begin position="519"/>
        <end position="540"/>
    </location>
</feature>
<evidence type="ECO:0000256" key="10">
    <source>
        <dbReference type="ARBA" id="ARBA00022833"/>
    </source>
</evidence>
<dbReference type="SUPFAM" id="SSF50978">
    <property type="entry name" value="WD40 repeat-like"/>
    <property type="match status" value="1"/>
</dbReference>
<evidence type="ECO:0000256" key="9">
    <source>
        <dbReference type="ARBA" id="ARBA00022771"/>
    </source>
</evidence>
<evidence type="ECO:0000259" key="14">
    <source>
        <dbReference type="PROSITE" id="PS50089"/>
    </source>
</evidence>
<evidence type="ECO:0000256" key="5">
    <source>
        <dbReference type="ARBA" id="ARBA00022554"/>
    </source>
</evidence>
<organism evidence="15 16">
    <name type="scientific">Pichia kudriavzevii</name>
    <name type="common">Yeast</name>
    <name type="synonym">Issatchenkia orientalis</name>
    <dbReference type="NCBI Taxonomy" id="4909"/>
    <lineage>
        <taxon>Eukaryota</taxon>
        <taxon>Fungi</taxon>
        <taxon>Dikarya</taxon>
        <taxon>Ascomycota</taxon>
        <taxon>Saccharomycotina</taxon>
        <taxon>Pichiomycetes</taxon>
        <taxon>Pichiales</taxon>
        <taxon>Pichiaceae</taxon>
        <taxon>Pichia</taxon>
    </lineage>
</organism>
<feature type="compositionally biased region" description="Low complexity" evidence="13">
    <location>
        <begin position="556"/>
        <end position="570"/>
    </location>
</feature>
<dbReference type="InterPro" id="IPR001680">
    <property type="entry name" value="WD40_rpt"/>
</dbReference>
<feature type="region of interest" description="Disordered" evidence="13">
    <location>
        <begin position="555"/>
        <end position="580"/>
    </location>
</feature>
<dbReference type="GO" id="GO:1904263">
    <property type="term" value="P:positive regulation of TORC1 signaling"/>
    <property type="evidence" value="ECO:0007669"/>
    <property type="project" value="TreeGrafter"/>
</dbReference>
<feature type="region of interest" description="Disordered" evidence="13">
    <location>
        <begin position="747"/>
        <end position="825"/>
    </location>
</feature>
<accession>A0A2U9R0H1</accession>
<proteinExistence type="inferred from homology"/>
<feature type="domain" description="RING-type" evidence="14">
    <location>
        <begin position="1084"/>
        <end position="1125"/>
    </location>
</feature>
<feature type="region of interest" description="Disordered" evidence="13">
    <location>
        <begin position="1"/>
        <end position="20"/>
    </location>
</feature>
<evidence type="ECO:0000313" key="16">
    <source>
        <dbReference type="Proteomes" id="UP000249293"/>
    </source>
</evidence>
<dbReference type="GO" id="GO:0016239">
    <property type="term" value="P:positive regulation of macroautophagy"/>
    <property type="evidence" value="ECO:0007669"/>
    <property type="project" value="TreeGrafter"/>
</dbReference>